<dbReference type="Proteomes" id="UP001523392">
    <property type="component" value="Unassembled WGS sequence"/>
</dbReference>
<protein>
    <submittedName>
        <fullName evidence="6">Dihydropyrimidinase</fullName>
        <ecNumber evidence="6">3.5.2.2</ecNumber>
    </submittedName>
</protein>
<accession>A0ABT1D4K2</accession>
<dbReference type="InterPro" id="IPR006680">
    <property type="entry name" value="Amidohydro-rel"/>
</dbReference>
<dbReference type="SUPFAM" id="SSF51338">
    <property type="entry name" value="Composite domain of metallo-dependent hydrolases"/>
    <property type="match status" value="2"/>
</dbReference>
<gene>
    <name evidence="6" type="primary">hydA</name>
    <name evidence="6" type="ORF">JYK14_11890</name>
</gene>
<keyword evidence="7" id="KW-1185">Reference proteome</keyword>
<comment type="cofactor">
    <cofactor evidence="1">
        <name>Zn(2+)</name>
        <dbReference type="ChEBI" id="CHEBI:29105"/>
    </cofactor>
</comment>
<evidence type="ECO:0000313" key="7">
    <source>
        <dbReference type="Proteomes" id="UP001523392"/>
    </source>
</evidence>
<dbReference type="InterPro" id="IPR032466">
    <property type="entry name" value="Metal_Hydrolase"/>
</dbReference>
<dbReference type="EMBL" id="JAFIRR010000070">
    <property type="protein sequence ID" value="MCO6416856.1"/>
    <property type="molecule type" value="Genomic_DNA"/>
</dbReference>
<feature type="domain" description="Amidohydrolase-related" evidence="5">
    <location>
        <begin position="51"/>
        <end position="442"/>
    </location>
</feature>
<comment type="caution">
    <text evidence="6">The sequence shown here is derived from an EMBL/GenBank/DDBJ whole genome shotgun (WGS) entry which is preliminary data.</text>
</comment>
<dbReference type="InterPro" id="IPR011778">
    <property type="entry name" value="Hydantoinase/dihydroPyrase"/>
</dbReference>
<evidence type="ECO:0000259" key="5">
    <source>
        <dbReference type="Pfam" id="PF01979"/>
    </source>
</evidence>
<evidence type="ECO:0000256" key="3">
    <source>
        <dbReference type="ARBA" id="ARBA00022723"/>
    </source>
</evidence>
<dbReference type="Gene3D" id="3.20.20.140">
    <property type="entry name" value="Metal-dependent hydrolases"/>
    <property type="match status" value="1"/>
</dbReference>
<comment type="similarity">
    <text evidence="2">Belongs to the metallo-dependent hydrolases superfamily. Hydantoinase/dihydropyrimidinase family.</text>
</comment>
<reference evidence="6 7" key="1">
    <citation type="submission" date="2021-12" db="EMBL/GenBank/DDBJ databases">
        <title>Siccirubricoccus leaddurans sp. nov., a high concentration Zn2+ tolerance bacterium.</title>
        <authorList>
            <person name="Cao Y."/>
        </authorList>
    </citation>
    <scope>NUCLEOTIDE SEQUENCE [LARGE SCALE GENOMIC DNA]</scope>
    <source>
        <strain evidence="6 7">KC 17139</strain>
    </source>
</reference>
<organism evidence="6 7">
    <name type="scientific">Siccirubricoccus soli</name>
    <dbReference type="NCBI Taxonomy" id="2899147"/>
    <lineage>
        <taxon>Bacteria</taxon>
        <taxon>Pseudomonadati</taxon>
        <taxon>Pseudomonadota</taxon>
        <taxon>Alphaproteobacteria</taxon>
        <taxon>Acetobacterales</taxon>
        <taxon>Roseomonadaceae</taxon>
        <taxon>Siccirubricoccus</taxon>
    </lineage>
</organism>
<dbReference type="CDD" id="cd01314">
    <property type="entry name" value="D-HYD"/>
    <property type="match status" value="1"/>
</dbReference>
<sequence length="484" mass="51435">MPEFDLVIRHGTVATASDVFAADIGIIGGQVAALGRALGPGAKEIDATGKLVLPGGVDTHTHIEEPRGGPTVNADSFASGTASAAAGGTTTVIGFARQARGGSMAAGVAEHHERAKSARIDYSFHMVLTDPRPEVLAQELPKLVESGHRSFKIFLTYEGARISDAEALQVLATARRLGALTCIHAENHELIDFYTKALLAAGLDRPKHHAWAKPMIVERECVNRVAAMAEALDVPIQVFHVSGGEAAEEIERAQQRGVQVWGETCTQYLVFTADDLDRPGFEGAKWLCSPAPRSTADQAALWEMIRRGVIQNVTSDHAPTRYAGPDGKSAVGLDAPFTRIPNGVPGLAARLPVLFSEGVVKGRIDLPTFVSITATHAAKLFGLHPRKGTIAVGSDADIAIWDPQKKVTLTAALMQDANDHTPYEGMEVTGWPETTLVRGVTVVDQGKVLAPPGFGQFLPRGPYEMIQPRGVFPGPFNPVDGVAV</sequence>
<evidence type="ECO:0000256" key="4">
    <source>
        <dbReference type="ARBA" id="ARBA00022801"/>
    </source>
</evidence>
<keyword evidence="3" id="KW-0479">Metal-binding</keyword>
<dbReference type="SUPFAM" id="SSF51556">
    <property type="entry name" value="Metallo-dependent hydrolases"/>
    <property type="match status" value="1"/>
</dbReference>
<dbReference type="NCBIfam" id="TIGR02033">
    <property type="entry name" value="D-hydantoinase"/>
    <property type="match status" value="1"/>
</dbReference>
<dbReference type="EC" id="3.5.2.2" evidence="6"/>
<dbReference type="PANTHER" id="PTHR11647:SF1">
    <property type="entry name" value="COLLAPSIN RESPONSE MEDIATOR PROTEIN"/>
    <property type="match status" value="1"/>
</dbReference>
<evidence type="ECO:0000256" key="1">
    <source>
        <dbReference type="ARBA" id="ARBA00001947"/>
    </source>
</evidence>
<dbReference type="InterPro" id="IPR011059">
    <property type="entry name" value="Metal-dep_hydrolase_composite"/>
</dbReference>
<dbReference type="Gene3D" id="2.30.40.10">
    <property type="entry name" value="Urease, subunit C, domain 1"/>
    <property type="match status" value="1"/>
</dbReference>
<name>A0ABT1D4K2_9PROT</name>
<keyword evidence="4 6" id="KW-0378">Hydrolase</keyword>
<evidence type="ECO:0000313" key="6">
    <source>
        <dbReference type="EMBL" id="MCO6416856.1"/>
    </source>
</evidence>
<dbReference type="RefSeq" id="WP_252953485.1">
    <property type="nucleotide sequence ID" value="NZ_JAFIRR010000070.1"/>
</dbReference>
<dbReference type="InterPro" id="IPR050378">
    <property type="entry name" value="Metallo-dep_Hydrolases_sf"/>
</dbReference>
<evidence type="ECO:0000256" key="2">
    <source>
        <dbReference type="ARBA" id="ARBA00008829"/>
    </source>
</evidence>
<proteinExistence type="inferred from homology"/>
<dbReference type="PANTHER" id="PTHR11647">
    <property type="entry name" value="HYDRANTOINASE/DIHYDROPYRIMIDINASE FAMILY MEMBER"/>
    <property type="match status" value="1"/>
</dbReference>
<dbReference type="Pfam" id="PF01979">
    <property type="entry name" value="Amidohydro_1"/>
    <property type="match status" value="1"/>
</dbReference>
<dbReference type="GO" id="GO:0004157">
    <property type="term" value="F:dihydropyrimidinase activity"/>
    <property type="evidence" value="ECO:0007669"/>
    <property type="project" value="UniProtKB-EC"/>
</dbReference>
<dbReference type="NCBIfam" id="NF009941">
    <property type="entry name" value="PRK13404.1"/>
    <property type="match status" value="1"/>
</dbReference>